<sequence length="421" mass="45443">MMAMTITEKILAAHAGMDRVEPGQLINVQVDLALGNDITAPVAIREFERIGVETVWDRERVVLVPDHFVPNKDIKSAEQVKGLREFARKHQLPHFYEVGRMGVEHCLLPEQGLVGPGDLVIGADSHTCTYGGLGAFSTGVGSTDLAAAMALGETWLKVPESIKFVYYGELPRWVGGKDLILYTIGQIGVDGALYMAMEFTGPAIEGLGIEGRLTMANMAVEAGAKNGIVAPDEITRRYVEGRAKRPYTFYQSDPDARYAQVIEIDVSKLEPQIAFPHLPENTRPVSEAADVTIDQVVIGSCTNGRLSDLQLAAEVLKGHRVSDNLRLLVIPGTQDIYMQALREGLVEQFIEAGAAVSTPTCGPCLGGHMGILAKGERALATTNRNFVGRMGHPESEVYLCNPAVAAASAVLGRIAAPWEVE</sequence>
<evidence type="ECO:0000313" key="8">
    <source>
        <dbReference type="EMBL" id="AGL00156.1"/>
    </source>
</evidence>
<dbReference type="InterPro" id="IPR015931">
    <property type="entry name" value="Acnase/IPM_dHydase_lsu_aba_1/3"/>
</dbReference>
<evidence type="ECO:0000313" key="9">
    <source>
        <dbReference type="Proteomes" id="UP000013520"/>
    </source>
</evidence>
<name>R4KKJ4_9FIRM</name>
<dbReference type="InterPro" id="IPR001030">
    <property type="entry name" value="Acoase/IPM_deHydtase_lsu_aba"/>
</dbReference>
<feature type="domain" description="Aconitase/3-isopropylmalate dehydratase large subunit alpha/beta/alpha" evidence="7">
    <location>
        <begin position="8"/>
        <end position="289"/>
    </location>
</feature>
<evidence type="ECO:0000256" key="2">
    <source>
        <dbReference type="ARBA" id="ARBA00022723"/>
    </source>
</evidence>
<dbReference type="PANTHER" id="PTHR43822">
    <property type="entry name" value="HOMOACONITASE, MITOCHONDRIAL-RELATED"/>
    <property type="match status" value="1"/>
</dbReference>
<dbReference type="InterPro" id="IPR011823">
    <property type="entry name" value="IsopropMal_deHydtase_lsu_bac"/>
</dbReference>
<dbReference type="eggNOG" id="COG0065">
    <property type="taxonomic scope" value="Bacteria"/>
</dbReference>
<accession>R4KKJ4</accession>
<keyword evidence="5 6" id="KW-0456">Lyase</keyword>
<evidence type="ECO:0000256" key="3">
    <source>
        <dbReference type="ARBA" id="ARBA00023004"/>
    </source>
</evidence>
<dbReference type="PROSITE" id="PS00450">
    <property type="entry name" value="ACONITASE_1"/>
    <property type="match status" value="1"/>
</dbReference>
<keyword evidence="3 6" id="KW-0408">Iron</keyword>
<dbReference type="PRINTS" id="PR00415">
    <property type="entry name" value="ACONITASE"/>
</dbReference>
<dbReference type="GO" id="GO:0003861">
    <property type="term" value="F:3-isopropylmalate dehydratase activity"/>
    <property type="evidence" value="ECO:0007669"/>
    <property type="project" value="UniProtKB-UniRule"/>
</dbReference>
<keyword evidence="6" id="KW-0432">Leucine biosynthesis</keyword>
<dbReference type="NCBIfam" id="NF001614">
    <property type="entry name" value="PRK00402.1"/>
    <property type="match status" value="1"/>
</dbReference>
<dbReference type="InterPro" id="IPR018136">
    <property type="entry name" value="Aconitase_4Fe-4S_BS"/>
</dbReference>
<dbReference type="HOGENOM" id="CLU_006714_3_4_9"/>
<dbReference type="Proteomes" id="UP000013520">
    <property type="component" value="Chromosome"/>
</dbReference>
<dbReference type="NCBIfam" id="TIGR01343">
    <property type="entry name" value="hacA_fam"/>
    <property type="match status" value="1"/>
</dbReference>
<keyword evidence="2 6" id="KW-0479">Metal-binding</keyword>
<dbReference type="HAMAP" id="MF_01027">
    <property type="entry name" value="LeuC_type2"/>
    <property type="match status" value="1"/>
</dbReference>
<dbReference type="NCBIfam" id="TIGR02083">
    <property type="entry name" value="LEU2"/>
    <property type="match status" value="1"/>
</dbReference>
<dbReference type="PANTHER" id="PTHR43822:SF16">
    <property type="entry name" value="3-ISOPROPYLMALATE DEHYDRATASE LARGE SUBUNIT 2"/>
    <property type="match status" value="1"/>
</dbReference>
<dbReference type="InterPro" id="IPR050067">
    <property type="entry name" value="IPM_dehydratase_rel_enz"/>
</dbReference>
<feature type="binding site" evidence="6">
    <location>
        <position position="301"/>
    </location>
    <ligand>
        <name>[4Fe-4S] cluster</name>
        <dbReference type="ChEBI" id="CHEBI:49883"/>
    </ligand>
</feature>
<evidence type="ECO:0000256" key="6">
    <source>
        <dbReference type="HAMAP-Rule" id="MF_01027"/>
    </source>
</evidence>
<comment type="cofactor">
    <cofactor evidence="6">
        <name>[4Fe-4S] cluster</name>
        <dbReference type="ChEBI" id="CHEBI:49883"/>
    </cofactor>
    <text evidence="6">Binds 1 [4Fe-4S] cluster per subunit.</text>
</comment>
<evidence type="ECO:0000256" key="5">
    <source>
        <dbReference type="ARBA" id="ARBA00023239"/>
    </source>
</evidence>
<comment type="similarity">
    <text evidence="6">Belongs to the aconitase/IPM isomerase family. LeuC type 2 subfamily.</text>
</comment>
<dbReference type="PROSITE" id="PS01244">
    <property type="entry name" value="ACONITASE_2"/>
    <property type="match status" value="1"/>
</dbReference>
<evidence type="ECO:0000256" key="1">
    <source>
        <dbReference type="ARBA" id="ARBA00022485"/>
    </source>
</evidence>
<keyword evidence="9" id="KW-1185">Reference proteome</keyword>
<comment type="pathway">
    <text evidence="6">Amino-acid biosynthesis; L-leucine biosynthesis; L-leucine from 3-methyl-2-oxobutanoate: step 2/4.</text>
</comment>
<keyword evidence="4 6" id="KW-0411">Iron-sulfur</keyword>
<comment type="catalytic activity">
    <reaction evidence="6">
        <text>(2R,3S)-3-isopropylmalate = (2S)-2-isopropylmalate</text>
        <dbReference type="Rhea" id="RHEA:32287"/>
        <dbReference type="ChEBI" id="CHEBI:1178"/>
        <dbReference type="ChEBI" id="CHEBI:35121"/>
        <dbReference type="EC" id="4.2.1.33"/>
    </reaction>
</comment>
<dbReference type="NCBIfam" id="TIGR02086">
    <property type="entry name" value="IPMI_arch"/>
    <property type="match status" value="1"/>
</dbReference>
<dbReference type="GO" id="GO:0046872">
    <property type="term" value="F:metal ion binding"/>
    <property type="evidence" value="ECO:0007669"/>
    <property type="project" value="UniProtKB-KW"/>
</dbReference>
<dbReference type="InterPro" id="IPR033941">
    <property type="entry name" value="IPMI_cat"/>
</dbReference>
<evidence type="ECO:0000259" key="7">
    <source>
        <dbReference type="Pfam" id="PF00330"/>
    </source>
</evidence>
<dbReference type="UniPathway" id="UPA00048">
    <property type="reaction ID" value="UER00071"/>
</dbReference>
<reference evidence="8 9" key="1">
    <citation type="submission" date="2012-01" db="EMBL/GenBank/DDBJ databases">
        <title>Complete sequence of Desulfotomaculum gibsoniae DSM 7213.</title>
        <authorList>
            <consortium name="US DOE Joint Genome Institute"/>
            <person name="Lucas S."/>
            <person name="Han J."/>
            <person name="Lapidus A."/>
            <person name="Cheng J.-F."/>
            <person name="Goodwin L."/>
            <person name="Pitluck S."/>
            <person name="Peters L."/>
            <person name="Ovchinnikova G."/>
            <person name="Teshima H."/>
            <person name="Detter J.C."/>
            <person name="Han C."/>
            <person name="Tapia R."/>
            <person name="Land M."/>
            <person name="Hauser L."/>
            <person name="Kyrpides N."/>
            <person name="Ivanova N."/>
            <person name="Pagani I."/>
            <person name="Parshina S."/>
            <person name="Plugge C."/>
            <person name="Muyzer G."/>
            <person name="Kuever J."/>
            <person name="Ivanova A."/>
            <person name="Nazina T."/>
            <person name="Klenk H.-P."/>
            <person name="Brambilla E."/>
            <person name="Spring S."/>
            <person name="Stams A.F."/>
            <person name="Woyke T."/>
        </authorList>
    </citation>
    <scope>NUCLEOTIDE SEQUENCE [LARGE SCALE GENOMIC DNA]</scope>
    <source>
        <strain evidence="8 9">DSM 7213</strain>
    </source>
</reference>
<proteinExistence type="inferred from homology"/>
<dbReference type="Pfam" id="PF00330">
    <property type="entry name" value="Aconitase"/>
    <property type="match status" value="1"/>
</dbReference>
<dbReference type="InterPro" id="IPR011826">
    <property type="entry name" value="HAcnase/IPMdehydase_lsu_prok"/>
</dbReference>
<evidence type="ECO:0000256" key="4">
    <source>
        <dbReference type="ARBA" id="ARBA00023014"/>
    </source>
</evidence>
<organism evidence="8 9">
    <name type="scientific">Desulfoscipio gibsoniae DSM 7213</name>
    <dbReference type="NCBI Taxonomy" id="767817"/>
    <lineage>
        <taxon>Bacteria</taxon>
        <taxon>Bacillati</taxon>
        <taxon>Bacillota</taxon>
        <taxon>Clostridia</taxon>
        <taxon>Eubacteriales</taxon>
        <taxon>Desulfallaceae</taxon>
        <taxon>Desulfoscipio</taxon>
    </lineage>
</organism>
<dbReference type="EC" id="4.2.1.33" evidence="6"/>
<keyword evidence="6" id="KW-0028">Amino-acid biosynthesis</keyword>
<comment type="function">
    <text evidence="6">Catalyzes the isomerization between 2-isopropylmalate and 3-isopropylmalate, via the formation of 2-isopropylmaleate.</text>
</comment>
<dbReference type="AlphaFoldDB" id="R4KKJ4"/>
<dbReference type="STRING" id="767817.Desgi_0595"/>
<dbReference type="GO" id="GO:0051539">
    <property type="term" value="F:4 iron, 4 sulfur cluster binding"/>
    <property type="evidence" value="ECO:0007669"/>
    <property type="project" value="UniProtKB-KW"/>
</dbReference>
<dbReference type="GO" id="GO:0009098">
    <property type="term" value="P:L-leucine biosynthetic process"/>
    <property type="evidence" value="ECO:0007669"/>
    <property type="project" value="UniProtKB-UniRule"/>
</dbReference>
<dbReference type="KEGG" id="dgi:Desgi_0595"/>
<dbReference type="CDD" id="cd01583">
    <property type="entry name" value="IPMI"/>
    <property type="match status" value="1"/>
</dbReference>
<dbReference type="SUPFAM" id="SSF53732">
    <property type="entry name" value="Aconitase iron-sulfur domain"/>
    <property type="match status" value="1"/>
</dbReference>
<keyword evidence="6" id="KW-0100">Branched-chain amino acid biosynthesis</keyword>
<gene>
    <name evidence="6" type="primary">leuC</name>
    <name evidence="8" type="ORF">Desgi_0595</name>
</gene>
<feature type="binding site" evidence="6">
    <location>
        <position position="361"/>
    </location>
    <ligand>
        <name>[4Fe-4S] cluster</name>
        <dbReference type="ChEBI" id="CHEBI:49883"/>
    </ligand>
</feature>
<dbReference type="EMBL" id="CP003273">
    <property type="protein sequence ID" value="AGL00156.1"/>
    <property type="molecule type" value="Genomic_DNA"/>
</dbReference>
<dbReference type="Gene3D" id="3.30.499.10">
    <property type="entry name" value="Aconitase, domain 3"/>
    <property type="match status" value="2"/>
</dbReference>
<dbReference type="InterPro" id="IPR036008">
    <property type="entry name" value="Aconitase_4Fe-4S_dom"/>
</dbReference>
<keyword evidence="1 6" id="KW-0004">4Fe-4S</keyword>
<protein>
    <recommendedName>
        <fullName evidence="6">3-isopropylmalate dehydratase large subunit</fullName>
        <ecNumber evidence="6">4.2.1.33</ecNumber>
    </recommendedName>
    <alternativeName>
        <fullName evidence="6">Alpha-IPM isomerase</fullName>
        <shortName evidence="6">IPMI</shortName>
    </alternativeName>
    <alternativeName>
        <fullName evidence="6">Isopropylmalate isomerase</fullName>
    </alternativeName>
</protein>
<comment type="subunit">
    <text evidence="6">Heterodimer of LeuC and LeuD.</text>
</comment>
<dbReference type="InterPro" id="IPR006251">
    <property type="entry name" value="Homoacnase/IPMdehydase_lsu"/>
</dbReference>
<feature type="binding site" evidence="6">
    <location>
        <position position="364"/>
    </location>
    <ligand>
        <name>[4Fe-4S] cluster</name>
        <dbReference type="ChEBI" id="CHEBI:49883"/>
    </ligand>
</feature>